<evidence type="ECO:0000313" key="3">
    <source>
        <dbReference type="Proteomes" id="UP000199120"/>
    </source>
</evidence>
<feature type="compositionally biased region" description="Low complexity" evidence="1">
    <location>
        <begin position="30"/>
        <end position="96"/>
    </location>
</feature>
<accession>A0A1H7L1X7</accession>
<gene>
    <name evidence="2" type="ORF">SAMN05192542_104144</name>
</gene>
<name>A0A1H7L1X7_9BURK</name>
<dbReference type="Proteomes" id="UP000199120">
    <property type="component" value="Unassembled WGS sequence"/>
</dbReference>
<sequence length="350" mass="36976">MSVDGGSEQTAEHGSGGSEGELSLREELSRNLADIQAAQQDATSQSTTQAAAAPTSADGAPSAGTESTAVAAPAHDTSAATATDPAKAKPPASWKATEQAHWEKIPPEAQAVIARREEEVHSAITRLGADASVGRKFAEAVTPYLPTIRAEGGEPIAAVRDLLQTAYVLRAGDAEQRVALFRQLAQQFRVDLNQVAQGQQQVDPQVQSLQQQLARVNGFLATQQQQQHQQTQGVLHNHIAAFAADPGHEFFEQVRPVMASLLNGGVAKDLQEAYDMACNANPDVRSTLLTRQQASDEAKRAAEAKAKADAKRRAGVSISGSPGATVSKTAADPDRSLRDELRANLRAVTS</sequence>
<protein>
    <submittedName>
        <fullName evidence="2">Uncharacterized protein</fullName>
    </submittedName>
</protein>
<dbReference type="EMBL" id="FOAJ01000004">
    <property type="protein sequence ID" value="SEK92790.1"/>
    <property type="molecule type" value="Genomic_DNA"/>
</dbReference>
<reference evidence="3" key="1">
    <citation type="submission" date="2016-10" db="EMBL/GenBank/DDBJ databases">
        <authorList>
            <person name="Varghese N."/>
            <person name="Submissions S."/>
        </authorList>
    </citation>
    <scope>NUCLEOTIDE SEQUENCE [LARGE SCALE GENOMIC DNA]</scope>
    <source>
        <strain evidence="3">LMG 26416</strain>
    </source>
</reference>
<feature type="compositionally biased region" description="Basic and acidic residues" evidence="1">
    <location>
        <begin position="331"/>
        <end position="343"/>
    </location>
</feature>
<evidence type="ECO:0000313" key="2">
    <source>
        <dbReference type="EMBL" id="SEK92790.1"/>
    </source>
</evidence>
<dbReference type="STRING" id="416943.SAMN05445871_4035"/>
<feature type="region of interest" description="Disordered" evidence="1">
    <location>
        <begin position="299"/>
        <end position="350"/>
    </location>
</feature>
<dbReference type="RefSeq" id="WP_090548084.1">
    <property type="nucleotide sequence ID" value="NZ_FNSR01000002.1"/>
</dbReference>
<evidence type="ECO:0000256" key="1">
    <source>
        <dbReference type="SAM" id="MobiDB-lite"/>
    </source>
</evidence>
<dbReference type="OrthoDB" id="8398722at2"/>
<feature type="region of interest" description="Disordered" evidence="1">
    <location>
        <begin position="1"/>
        <end position="101"/>
    </location>
</feature>
<organism evidence="2 3">
    <name type="scientific">Paraburkholderia caballeronis</name>
    <dbReference type="NCBI Taxonomy" id="416943"/>
    <lineage>
        <taxon>Bacteria</taxon>
        <taxon>Pseudomonadati</taxon>
        <taxon>Pseudomonadota</taxon>
        <taxon>Betaproteobacteria</taxon>
        <taxon>Burkholderiales</taxon>
        <taxon>Burkholderiaceae</taxon>
        <taxon>Paraburkholderia</taxon>
    </lineage>
</organism>
<dbReference type="AlphaFoldDB" id="A0A1H7L1X7"/>
<feature type="compositionally biased region" description="Polar residues" evidence="1">
    <location>
        <begin position="318"/>
        <end position="328"/>
    </location>
</feature>
<feature type="compositionally biased region" description="Basic and acidic residues" evidence="1">
    <location>
        <begin position="299"/>
        <end position="312"/>
    </location>
</feature>
<keyword evidence="3" id="KW-1185">Reference proteome</keyword>
<proteinExistence type="predicted"/>